<keyword evidence="18" id="KW-1185">Reference proteome</keyword>
<dbReference type="InterPro" id="IPR001610">
    <property type="entry name" value="PAC"/>
</dbReference>
<dbReference type="InterPro" id="IPR029016">
    <property type="entry name" value="GAF-like_dom_sf"/>
</dbReference>
<dbReference type="PANTHER" id="PTHR45339">
    <property type="entry name" value="HYBRID SIGNAL TRANSDUCTION HISTIDINE KINASE J"/>
    <property type="match status" value="1"/>
</dbReference>
<evidence type="ECO:0000256" key="1">
    <source>
        <dbReference type="ARBA" id="ARBA00000085"/>
    </source>
</evidence>
<dbReference type="PROSITE" id="PS50110">
    <property type="entry name" value="RESPONSE_REGULATORY"/>
    <property type="match status" value="2"/>
</dbReference>
<dbReference type="InterPro" id="IPR011006">
    <property type="entry name" value="CheY-like_superfamily"/>
</dbReference>
<dbReference type="Gene3D" id="3.30.450.40">
    <property type="match status" value="1"/>
</dbReference>
<evidence type="ECO:0000256" key="9">
    <source>
        <dbReference type="ARBA" id="ARBA00064003"/>
    </source>
</evidence>
<dbReference type="SMART" id="SM00387">
    <property type="entry name" value="HATPase_c"/>
    <property type="match status" value="1"/>
</dbReference>
<dbReference type="AlphaFoldDB" id="K4KK55"/>
<keyword evidence="3 11" id="KW-0597">Phosphoprotein</keyword>
<dbReference type="GO" id="GO:0000155">
    <property type="term" value="F:phosphorelay sensor kinase activity"/>
    <property type="evidence" value="ECO:0007669"/>
    <property type="project" value="InterPro"/>
</dbReference>
<keyword evidence="4" id="KW-0808">Transferase</keyword>
<evidence type="ECO:0000256" key="11">
    <source>
        <dbReference type="PROSITE-ProRule" id="PRU00169"/>
    </source>
</evidence>
<feature type="domain" description="Response regulatory" evidence="14">
    <location>
        <begin position="1028"/>
        <end position="1147"/>
    </location>
</feature>
<accession>K4KK55</accession>
<dbReference type="SUPFAM" id="SSF47384">
    <property type="entry name" value="Homodimeric domain of signal transducing histidine kinase"/>
    <property type="match status" value="1"/>
</dbReference>
<dbReference type="InterPro" id="IPR013655">
    <property type="entry name" value="PAS_fold_3"/>
</dbReference>
<dbReference type="SMART" id="SM00086">
    <property type="entry name" value="PAC"/>
    <property type="match status" value="2"/>
</dbReference>
<dbReference type="FunFam" id="3.30.565.10:FF:000010">
    <property type="entry name" value="Sensor histidine kinase RcsC"/>
    <property type="match status" value="1"/>
</dbReference>
<name>K4KK55_SIMAS</name>
<dbReference type="RefSeq" id="WP_015047703.1">
    <property type="nucleotide sequence ID" value="NC_018868.3"/>
</dbReference>
<feature type="domain" description="PAS" evidence="15">
    <location>
        <begin position="498"/>
        <end position="570"/>
    </location>
</feature>
<dbReference type="eggNOG" id="COG2203">
    <property type="taxonomic scope" value="Bacteria"/>
</dbReference>
<dbReference type="GO" id="GO:0005524">
    <property type="term" value="F:ATP binding"/>
    <property type="evidence" value="ECO:0007669"/>
    <property type="project" value="UniProtKB-KW"/>
</dbReference>
<dbReference type="eggNOG" id="COG2205">
    <property type="taxonomic scope" value="Bacteria"/>
</dbReference>
<dbReference type="SUPFAM" id="SSF55785">
    <property type="entry name" value="PYP-like sensor domain (PAS domain)"/>
    <property type="match status" value="2"/>
</dbReference>
<dbReference type="InterPro" id="IPR035965">
    <property type="entry name" value="PAS-like_dom_sf"/>
</dbReference>
<dbReference type="Gene3D" id="3.30.450.20">
    <property type="entry name" value="PAS domain"/>
    <property type="match status" value="2"/>
</dbReference>
<dbReference type="EMBL" id="CP003746">
    <property type="protein sequence ID" value="AFU99539.1"/>
    <property type="molecule type" value="Genomic_DNA"/>
</dbReference>
<dbReference type="InterPro" id="IPR000014">
    <property type="entry name" value="PAS"/>
</dbReference>
<keyword evidence="5" id="KW-0547">Nucleotide-binding</keyword>
<keyword evidence="12" id="KW-0175">Coiled coil</keyword>
<proteinExistence type="predicted"/>
<dbReference type="Gene3D" id="3.40.50.2300">
    <property type="match status" value="2"/>
</dbReference>
<dbReference type="InterPro" id="IPR036890">
    <property type="entry name" value="HATPase_C_sf"/>
</dbReference>
<dbReference type="InterPro" id="IPR001789">
    <property type="entry name" value="Sig_transdc_resp-reg_receiver"/>
</dbReference>
<dbReference type="Gene3D" id="3.30.565.10">
    <property type="entry name" value="Histidine kinase-like ATPase, C-terminal domain"/>
    <property type="match status" value="1"/>
</dbReference>
<dbReference type="SMART" id="SM00448">
    <property type="entry name" value="REC"/>
    <property type="match status" value="2"/>
</dbReference>
<evidence type="ECO:0000256" key="6">
    <source>
        <dbReference type="ARBA" id="ARBA00022777"/>
    </source>
</evidence>
<evidence type="ECO:0000256" key="7">
    <source>
        <dbReference type="ARBA" id="ARBA00022840"/>
    </source>
</evidence>
<keyword evidence="8" id="KW-0902">Two-component regulatory system</keyword>
<dbReference type="PRINTS" id="PR00344">
    <property type="entry name" value="BCTRLSENSOR"/>
</dbReference>
<evidence type="ECO:0000256" key="8">
    <source>
        <dbReference type="ARBA" id="ARBA00023012"/>
    </source>
</evidence>
<organism evidence="17 18">
    <name type="scientific">Simiduia agarivorans (strain DSM 21679 / JCM 13881 / BCRC 17597 / SA1)</name>
    <dbReference type="NCBI Taxonomy" id="1117647"/>
    <lineage>
        <taxon>Bacteria</taxon>
        <taxon>Pseudomonadati</taxon>
        <taxon>Pseudomonadota</taxon>
        <taxon>Gammaproteobacteria</taxon>
        <taxon>Cellvibrionales</taxon>
        <taxon>Cellvibrionaceae</taxon>
        <taxon>Simiduia</taxon>
    </lineage>
</organism>
<dbReference type="PROSITE" id="PS50112">
    <property type="entry name" value="PAS"/>
    <property type="match status" value="1"/>
</dbReference>
<gene>
    <name evidence="17" type="ordered locus">M5M_11810</name>
</gene>
<dbReference type="eggNOG" id="COG2202">
    <property type="taxonomic scope" value="Bacteria"/>
</dbReference>
<feature type="modified residue" description="4-aspartylphosphate" evidence="11">
    <location>
        <position position="1080"/>
    </location>
</feature>
<dbReference type="Pfam" id="PF00072">
    <property type="entry name" value="Response_reg"/>
    <property type="match status" value="2"/>
</dbReference>
<dbReference type="KEGG" id="saga:M5M_11810"/>
<dbReference type="Pfam" id="PF02518">
    <property type="entry name" value="HATPase_c"/>
    <property type="match status" value="1"/>
</dbReference>
<dbReference type="InterPro" id="IPR000700">
    <property type="entry name" value="PAS-assoc_C"/>
</dbReference>
<dbReference type="Proteomes" id="UP000000466">
    <property type="component" value="Chromosome"/>
</dbReference>
<feature type="domain" description="Response regulatory" evidence="14">
    <location>
        <begin position="885"/>
        <end position="1003"/>
    </location>
</feature>
<evidence type="ECO:0000256" key="10">
    <source>
        <dbReference type="ARBA" id="ARBA00068150"/>
    </source>
</evidence>
<dbReference type="InterPro" id="IPR004358">
    <property type="entry name" value="Sig_transdc_His_kin-like_C"/>
</dbReference>
<dbReference type="PANTHER" id="PTHR45339:SF1">
    <property type="entry name" value="HYBRID SIGNAL TRANSDUCTION HISTIDINE KINASE J"/>
    <property type="match status" value="1"/>
</dbReference>
<comment type="subunit">
    <text evidence="9">At low DSF concentrations, interacts with RpfF.</text>
</comment>
<dbReference type="InterPro" id="IPR005467">
    <property type="entry name" value="His_kinase_dom"/>
</dbReference>
<evidence type="ECO:0000259" key="13">
    <source>
        <dbReference type="PROSITE" id="PS50109"/>
    </source>
</evidence>
<evidence type="ECO:0000256" key="5">
    <source>
        <dbReference type="ARBA" id="ARBA00022741"/>
    </source>
</evidence>
<feature type="domain" description="Histidine kinase" evidence="13">
    <location>
        <begin position="645"/>
        <end position="866"/>
    </location>
</feature>
<dbReference type="EC" id="2.7.13.3" evidence="2"/>
<dbReference type="CDD" id="cd00130">
    <property type="entry name" value="PAS"/>
    <property type="match status" value="2"/>
</dbReference>
<dbReference type="HOGENOM" id="CLU_275554_0_0_6"/>
<keyword evidence="6 17" id="KW-0418">Kinase</keyword>
<feature type="coiled-coil region" evidence="12">
    <location>
        <begin position="7"/>
        <end position="34"/>
    </location>
</feature>
<evidence type="ECO:0000256" key="12">
    <source>
        <dbReference type="SAM" id="Coils"/>
    </source>
</evidence>
<evidence type="ECO:0000256" key="2">
    <source>
        <dbReference type="ARBA" id="ARBA00012438"/>
    </source>
</evidence>
<reference evidence="17 18" key="1">
    <citation type="journal article" date="2013" name="Genome Announc.">
        <title>Complete genome sequence of Simiduia agarivorans SA1(T), a marine bacterium able to degrade a variety of polysaccharides.</title>
        <authorList>
            <person name="Lin S.Y."/>
            <person name="Shieh W.Y."/>
            <person name="Chen J.S."/>
            <person name="Tang S.L."/>
        </authorList>
    </citation>
    <scope>NUCLEOTIDE SEQUENCE [LARGE SCALE GENOMIC DNA]</scope>
    <source>
        <strain evidence="18">DSM 21679 / JCM 13881 / BCRC 17597 / SA1</strain>
    </source>
</reference>
<evidence type="ECO:0000313" key="17">
    <source>
        <dbReference type="EMBL" id="AFU99539.1"/>
    </source>
</evidence>
<dbReference type="CDD" id="cd00082">
    <property type="entry name" value="HisKA"/>
    <property type="match status" value="1"/>
</dbReference>
<dbReference type="PROSITE" id="PS50113">
    <property type="entry name" value="PAC"/>
    <property type="match status" value="1"/>
</dbReference>
<dbReference type="Pfam" id="PF00512">
    <property type="entry name" value="HisKA"/>
    <property type="match status" value="1"/>
</dbReference>
<dbReference type="SMART" id="SM00388">
    <property type="entry name" value="HisKA"/>
    <property type="match status" value="1"/>
</dbReference>
<dbReference type="Pfam" id="PF08447">
    <property type="entry name" value="PAS_3"/>
    <property type="match status" value="2"/>
</dbReference>
<dbReference type="OrthoDB" id="6187449at2"/>
<evidence type="ECO:0000259" key="15">
    <source>
        <dbReference type="PROSITE" id="PS50112"/>
    </source>
</evidence>
<evidence type="ECO:0000259" key="14">
    <source>
        <dbReference type="PROSITE" id="PS50110"/>
    </source>
</evidence>
<dbReference type="CDD" id="cd16922">
    <property type="entry name" value="HATPase_EvgS-ArcB-TorS-like"/>
    <property type="match status" value="1"/>
</dbReference>
<dbReference type="SMART" id="SM00091">
    <property type="entry name" value="PAS"/>
    <property type="match status" value="2"/>
</dbReference>
<feature type="modified residue" description="4-aspartylphosphate" evidence="11">
    <location>
        <position position="936"/>
    </location>
</feature>
<dbReference type="CDD" id="cd17546">
    <property type="entry name" value="REC_hyHK_CKI1_RcsC-like"/>
    <property type="match status" value="2"/>
</dbReference>
<sequence length="1158" mass="130523">MAQEPKIEKLLTTIELLKAENRQLQASLDAYTLSVQDKEDHERFFEHWANRLAKPELNQEMDKALAALSLHLQLDFMTLFDFDSAQPAFEYNTGYPPRQQSDTHADQPSLNYPWIFSVIRQGMTSIIHDRERLPAEANTDRDTLALHEIRALISVPYFNANGLVGVGTYGVNQHARNWDPAHIKLLEDFTKIAFSHQAQQAMLRRETVQQDLLLSVMESAQVGYSIWQDQGPVIYSPNCGPLFGYPAGTAIDVFEHVHEDDKELVMGKIMEAIKTSAPNEFIFRAYDRLGQLHWFHHKTSLIRSDDNGRVQRLVSSFTNIDAEQEAKKQRKLTRKLESQLARLVINLHREEGSQAQTYERTLKELAKLVEADRCFIFYRRDDKDSPRLRYEWQAPGLEPVSRFWDKVKTSQYFTKDTPLFFDANNGAHARLIPAQDKARAVMVLPMLPIYLFDAYLVVERMQSDKAWSGVDKRFGSTVADAIGICYVRNKLNDRLIRSEQRFRDAMETTRDGIWEWDLDTDEVYISPSLYRMAGYEPGELPMSASTLRGLVHPDDEPMVVAEMQKLKQGGLPFEEGRLRWRHKNGRTLWVYGRARCTERRPDGSVRRILAVVSDFTQVVSQEKALKQARAQAESANVAKTEFLARMSHEIRTPMNAIIGMCHLAQDTQLDDQQKAYLEHIDTAANSLLHIINEILDFSKIEAGKLDLEQLPFQFESLFDQLDKLLSLKAAEKNLELLFQPDPDIPPMLVGDSLRLGQVLTNLVSNAIKFTAEGQVLVRARLIGSEDEQVDVEFAVKDTGIGLTEAQRAQLFNPFTQADGSTTRQFGGTGLGLSICKRLVNLMHGDIRVESRPGKGSDFIFNVKLTRAAKTDLLHSRQIPALSSLRTLIVDDNPTAREVISATARSLQLEASTADSARQALTATGASGANYDLILMDYAMPDMDGITASKAIRASQADSPPMIIMVSACDRDTIMTEENRAIVDGFVAKPVTQSRLYDAITRVLGTQPEPSAAKSDDRPDHWPALDGARVLLVEDNPVNQKVAQGLLKKQLVVCELANNGQEAIDALLAKGPDFYQAVLMDVEMPLVDGYQATRFIRQRKAFDRLPVIAMTAHAMESDRQRCLEAGMNAFIHKPIKPAMLYQTLAEQLQLSQRPTAAPE</sequence>
<dbReference type="InterPro" id="IPR003661">
    <property type="entry name" value="HisK_dim/P_dom"/>
</dbReference>
<dbReference type="STRING" id="1117647.M5M_11810"/>
<dbReference type="SUPFAM" id="SSF52172">
    <property type="entry name" value="CheY-like"/>
    <property type="match status" value="2"/>
</dbReference>
<evidence type="ECO:0000259" key="16">
    <source>
        <dbReference type="PROSITE" id="PS50113"/>
    </source>
</evidence>
<evidence type="ECO:0000313" key="18">
    <source>
        <dbReference type="Proteomes" id="UP000000466"/>
    </source>
</evidence>
<dbReference type="Gene3D" id="1.10.287.130">
    <property type="match status" value="1"/>
</dbReference>
<dbReference type="SUPFAM" id="SSF55781">
    <property type="entry name" value="GAF domain-like"/>
    <property type="match status" value="2"/>
</dbReference>
<dbReference type="InterPro" id="IPR036097">
    <property type="entry name" value="HisK_dim/P_sf"/>
</dbReference>
<dbReference type="SUPFAM" id="SSF55874">
    <property type="entry name" value="ATPase domain of HSP90 chaperone/DNA topoisomerase II/histidine kinase"/>
    <property type="match status" value="1"/>
</dbReference>
<evidence type="ECO:0000256" key="3">
    <source>
        <dbReference type="ARBA" id="ARBA00022553"/>
    </source>
</evidence>
<dbReference type="FunFam" id="1.10.287.130:FF:000002">
    <property type="entry name" value="Two-component osmosensing histidine kinase"/>
    <property type="match status" value="1"/>
</dbReference>
<evidence type="ECO:0000256" key="4">
    <source>
        <dbReference type="ARBA" id="ARBA00022679"/>
    </source>
</evidence>
<dbReference type="InterPro" id="IPR003594">
    <property type="entry name" value="HATPase_dom"/>
</dbReference>
<comment type="catalytic activity">
    <reaction evidence="1">
        <text>ATP + protein L-histidine = ADP + protein N-phospho-L-histidine.</text>
        <dbReference type="EC" id="2.7.13.3"/>
    </reaction>
</comment>
<dbReference type="eggNOG" id="COG0784">
    <property type="taxonomic scope" value="Bacteria"/>
</dbReference>
<dbReference type="NCBIfam" id="TIGR00229">
    <property type="entry name" value="sensory_box"/>
    <property type="match status" value="1"/>
</dbReference>
<protein>
    <recommendedName>
        <fullName evidence="10">Sensory/regulatory protein RpfC</fullName>
        <ecNumber evidence="2">2.7.13.3</ecNumber>
    </recommendedName>
</protein>
<dbReference type="PROSITE" id="PS50109">
    <property type="entry name" value="HIS_KIN"/>
    <property type="match status" value="1"/>
</dbReference>
<keyword evidence="7" id="KW-0067">ATP-binding</keyword>
<feature type="domain" description="PAC" evidence="16">
    <location>
        <begin position="574"/>
        <end position="627"/>
    </location>
</feature>